<proteinExistence type="inferred from homology"/>
<comment type="function">
    <text evidence="7">Catalyzes the formation of phosphodiester linkages between 5'-phosphoryl and 3'-hydroxyl groups in double-stranded DNA using NAD as a coenzyme and as the energy source for the reaction.</text>
</comment>
<dbReference type="Gene3D" id="1.10.150.20">
    <property type="entry name" value="5' to 3' exonuclease, C-terminal subdomain"/>
    <property type="match status" value="1"/>
</dbReference>
<dbReference type="EC" id="6.5.1.2" evidence="7"/>
<evidence type="ECO:0000256" key="6">
    <source>
        <dbReference type="ARBA" id="ARBA00034005"/>
    </source>
</evidence>
<dbReference type="Gene3D" id="2.40.50.140">
    <property type="entry name" value="Nucleic acid-binding proteins"/>
    <property type="match status" value="1"/>
</dbReference>
<keyword evidence="2 7" id="KW-0235">DNA replication</keyword>
<dbReference type="PANTHER" id="PTHR47810:SF1">
    <property type="entry name" value="DNA LIGASE B"/>
    <property type="match status" value="1"/>
</dbReference>
<dbReference type="InterPro" id="IPR033136">
    <property type="entry name" value="DNA_ligase_CS"/>
</dbReference>
<dbReference type="SUPFAM" id="SSF50249">
    <property type="entry name" value="Nucleic acid-binding proteins"/>
    <property type="match status" value="1"/>
</dbReference>
<dbReference type="HAMAP" id="MF_01587">
    <property type="entry name" value="DNA_ligase_B"/>
    <property type="match status" value="1"/>
</dbReference>
<evidence type="ECO:0000256" key="3">
    <source>
        <dbReference type="ARBA" id="ARBA00022763"/>
    </source>
</evidence>
<dbReference type="Pfam" id="PF01653">
    <property type="entry name" value="DNA_ligase_aden"/>
    <property type="match status" value="1"/>
</dbReference>
<dbReference type="Pfam" id="PF03120">
    <property type="entry name" value="OB_DNA_ligase"/>
    <property type="match status" value="1"/>
</dbReference>
<dbReference type="EMBL" id="JAAVJI010000010">
    <property type="protein sequence ID" value="NJP02430.1"/>
    <property type="molecule type" value="Genomic_DNA"/>
</dbReference>
<feature type="signal peptide" evidence="8">
    <location>
        <begin position="1"/>
        <end position="24"/>
    </location>
</feature>
<dbReference type="PIRSF" id="PIRSF001604">
    <property type="entry name" value="LigA"/>
    <property type="match status" value="1"/>
</dbReference>
<reference evidence="10 11" key="1">
    <citation type="submission" date="2020-03" db="EMBL/GenBank/DDBJ databases">
        <authorList>
            <person name="Wang L."/>
            <person name="He N."/>
            <person name="Li Y."/>
            <person name="Fang Y."/>
            <person name="Zhang F."/>
        </authorList>
    </citation>
    <scope>NUCLEOTIDE SEQUENCE [LARGE SCALE GENOMIC DNA]</scope>
    <source>
        <strain evidence="11">hsmgli-8</strain>
    </source>
</reference>
<dbReference type="InterPro" id="IPR004150">
    <property type="entry name" value="NAD_DNA_ligase_OB"/>
</dbReference>
<comment type="catalytic activity">
    <reaction evidence="6 7">
        <text>NAD(+) + (deoxyribonucleotide)n-3'-hydroxyl + 5'-phospho-(deoxyribonucleotide)m = (deoxyribonucleotide)n+m + AMP + beta-nicotinamide D-nucleotide.</text>
        <dbReference type="EC" id="6.5.1.2"/>
    </reaction>
</comment>
<feature type="domain" description="NAD-dependent DNA ligase N-terminal" evidence="9">
    <location>
        <begin position="32"/>
        <end position="431"/>
    </location>
</feature>
<dbReference type="InterPro" id="IPR012340">
    <property type="entry name" value="NA-bd_OB-fold"/>
</dbReference>
<keyword evidence="11" id="KW-1185">Reference proteome</keyword>
<feature type="active site" description="N6-AMP-lysine intermediate" evidence="7">
    <location>
        <position position="129"/>
    </location>
</feature>
<dbReference type="InterPro" id="IPR010994">
    <property type="entry name" value="RuvA_2-like"/>
</dbReference>
<comment type="caution">
    <text evidence="10">The sequence shown here is derived from an EMBL/GenBank/DDBJ whole genome shotgun (WGS) entry which is preliminary data.</text>
</comment>
<keyword evidence="5 7" id="KW-0234">DNA repair</keyword>
<feature type="chain" id="PRO_5045342499" description="DNA ligase B" evidence="8">
    <location>
        <begin position="25"/>
        <end position="586"/>
    </location>
</feature>
<dbReference type="SUPFAM" id="SSF56091">
    <property type="entry name" value="DNA ligase/mRNA capping enzyme, catalytic domain"/>
    <property type="match status" value="1"/>
</dbReference>
<evidence type="ECO:0000256" key="4">
    <source>
        <dbReference type="ARBA" id="ARBA00023027"/>
    </source>
</evidence>
<evidence type="ECO:0000256" key="1">
    <source>
        <dbReference type="ARBA" id="ARBA00022598"/>
    </source>
</evidence>
<gene>
    <name evidence="7 10" type="primary">ligB</name>
    <name evidence="10" type="ORF">HBH25_16395</name>
</gene>
<comment type="similarity">
    <text evidence="7">Belongs to the NAD-dependent DNA ligase family. LigB subfamily.</text>
</comment>
<organism evidence="10 11">
    <name type="scientific">Pseudomonas quercus</name>
    <dbReference type="NCBI Taxonomy" id="2722792"/>
    <lineage>
        <taxon>Bacteria</taxon>
        <taxon>Pseudomonadati</taxon>
        <taxon>Pseudomonadota</taxon>
        <taxon>Gammaproteobacteria</taxon>
        <taxon>Pseudomonadales</taxon>
        <taxon>Pseudomonadaceae</taxon>
        <taxon>Pseudomonas</taxon>
    </lineage>
</organism>
<dbReference type="PANTHER" id="PTHR47810">
    <property type="entry name" value="DNA LIGASE"/>
    <property type="match status" value="1"/>
</dbReference>
<dbReference type="InterPro" id="IPR013839">
    <property type="entry name" value="DNAligase_adenylation"/>
</dbReference>
<accession>A0ABX0YG74</accession>
<dbReference type="InterPro" id="IPR001679">
    <property type="entry name" value="DNA_ligase"/>
</dbReference>
<dbReference type="Gene3D" id="1.10.287.610">
    <property type="entry name" value="Helix hairpin bin"/>
    <property type="match status" value="1"/>
</dbReference>
<dbReference type="PROSITE" id="PS01056">
    <property type="entry name" value="DNA_LIGASE_N2"/>
    <property type="match status" value="1"/>
</dbReference>
<dbReference type="InterPro" id="IPR050326">
    <property type="entry name" value="NAD_dep_DNA_ligaseB"/>
</dbReference>
<dbReference type="InterPro" id="IPR013840">
    <property type="entry name" value="DNAligase_N"/>
</dbReference>
<dbReference type="Pfam" id="PF14520">
    <property type="entry name" value="HHH_5"/>
    <property type="match status" value="1"/>
</dbReference>
<dbReference type="GO" id="GO:0003911">
    <property type="term" value="F:DNA ligase (NAD+) activity"/>
    <property type="evidence" value="ECO:0007669"/>
    <property type="project" value="UniProtKB-EC"/>
</dbReference>
<dbReference type="NCBIfam" id="NF005987">
    <property type="entry name" value="PRK08097.1"/>
    <property type="match status" value="1"/>
</dbReference>
<dbReference type="SUPFAM" id="SSF47781">
    <property type="entry name" value="RuvA domain 2-like"/>
    <property type="match status" value="1"/>
</dbReference>
<keyword evidence="8" id="KW-0732">Signal</keyword>
<dbReference type="Gene3D" id="3.30.470.30">
    <property type="entry name" value="DNA ligase/mRNA capping enzyme"/>
    <property type="match status" value="1"/>
</dbReference>
<evidence type="ECO:0000256" key="2">
    <source>
        <dbReference type="ARBA" id="ARBA00022705"/>
    </source>
</evidence>
<evidence type="ECO:0000313" key="10">
    <source>
        <dbReference type="EMBL" id="NJP02430.1"/>
    </source>
</evidence>
<protein>
    <recommendedName>
        <fullName evidence="7">DNA ligase B</fullName>
        <ecNumber evidence="7">6.5.1.2</ecNumber>
    </recommendedName>
    <alternativeName>
        <fullName evidence="7">Polydeoxyribonucleotide synthase [NAD(+)] B</fullName>
    </alternativeName>
</protein>
<evidence type="ECO:0000313" key="11">
    <source>
        <dbReference type="Proteomes" id="UP000746535"/>
    </source>
</evidence>
<evidence type="ECO:0000256" key="5">
    <source>
        <dbReference type="ARBA" id="ARBA00023204"/>
    </source>
</evidence>
<evidence type="ECO:0000259" key="9">
    <source>
        <dbReference type="SMART" id="SM00532"/>
    </source>
</evidence>
<dbReference type="InterPro" id="IPR020923">
    <property type="entry name" value="DNA_ligase_B"/>
</dbReference>
<evidence type="ECO:0000256" key="8">
    <source>
        <dbReference type="SAM" id="SignalP"/>
    </source>
</evidence>
<keyword evidence="4 7" id="KW-0520">NAD</keyword>
<name>A0ABX0YG74_9PSED</name>
<sequence>MLTMRFSPSWLGSLALLVVSSAWGCPDWRPDQAATRVQTLQRQVDEWNRAYHRDGVSVIADELYDQALERLGLWQACFPQSRAPALNATASATGPIPHPTPHTGVAKLIDAGDAKAWLAAREEVWVQPKVDGVAVTVIYKRGQLTQVISRGDGTHGHDWTANARHIPGLPATLPQPRDLELQGEVYVRLDNHVQAQAGSRNARSQAAGLLARRELPESDASQLGFFPWDWPKGPGTQAERLADLSRLGFPDPHAYSHRVHSVEDASHWRDRWYNSPLPFATDGIILRDSHRPAAHRWKAQAPYWIAAWKYPVRSVLAEVRNITFEVGRTGRITPVLELHPVRLDDRVVKRTSLGSLRRWQALDVQPGDQVSLELAGLTIPRLGEVVWRNPLRTPVQAPDPGRYNALSCWQPVEGCRSQYLARLQWLSHPETLGLAHMGKGTWARLLDAGLLPTLHSWLTLDVAALAAVDGIGPRSAQRIAESFANARKKPFGHWLKAMGVPPMGSAATVGSWAALVNRDAAQWVKETGIGSTRAARLVAFFHHPPAREMAAALHQLEVDGFVEGFELHPDIRSNGREFRPISPETS</sequence>
<dbReference type="Proteomes" id="UP000746535">
    <property type="component" value="Unassembled WGS sequence"/>
</dbReference>
<keyword evidence="1 7" id="KW-0436">Ligase</keyword>
<keyword evidence="3 7" id="KW-0227">DNA damage</keyword>
<dbReference type="SMART" id="SM00532">
    <property type="entry name" value="LIGANc"/>
    <property type="match status" value="1"/>
</dbReference>
<evidence type="ECO:0000256" key="7">
    <source>
        <dbReference type="HAMAP-Rule" id="MF_01587"/>
    </source>
</evidence>